<dbReference type="Proteomes" id="UP001367508">
    <property type="component" value="Unassembled WGS sequence"/>
</dbReference>
<protein>
    <submittedName>
        <fullName evidence="1">Uncharacterized protein</fullName>
    </submittedName>
</protein>
<name>A0AAN9MGW3_CANGL</name>
<dbReference type="EMBL" id="JAYMYQ010000002">
    <property type="protein sequence ID" value="KAK7351727.1"/>
    <property type="molecule type" value="Genomic_DNA"/>
</dbReference>
<evidence type="ECO:0000313" key="1">
    <source>
        <dbReference type="EMBL" id="KAK7351727.1"/>
    </source>
</evidence>
<evidence type="ECO:0000313" key="2">
    <source>
        <dbReference type="Proteomes" id="UP001367508"/>
    </source>
</evidence>
<gene>
    <name evidence="1" type="ORF">VNO77_11385</name>
</gene>
<accession>A0AAN9MGW3</accession>
<sequence>MAAPAEIIRWKLEGKRSERNGCMEVVCTPKGKEVGGNAIKSPKWLGQGGIRPVHAGRVRPTLPLSLPLNLLHSTFSHIMQLLVKHACQMRIFCVSKDQLVLGGQKRLQHD</sequence>
<organism evidence="1 2">
    <name type="scientific">Canavalia gladiata</name>
    <name type="common">Sword bean</name>
    <name type="synonym">Dolichos gladiatus</name>
    <dbReference type="NCBI Taxonomy" id="3824"/>
    <lineage>
        <taxon>Eukaryota</taxon>
        <taxon>Viridiplantae</taxon>
        <taxon>Streptophyta</taxon>
        <taxon>Embryophyta</taxon>
        <taxon>Tracheophyta</taxon>
        <taxon>Spermatophyta</taxon>
        <taxon>Magnoliopsida</taxon>
        <taxon>eudicotyledons</taxon>
        <taxon>Gunneridae</taxon>
        <taxon>Pentapetalae</taxon>
        <taxon>rosids</taxon>
        <taxon>fabids</taxon>
        <taxon>Fabales</taxon>
        <taxon>Fabaceae</taxon>
        <taxon>Papilionoideae</taxon>
        <taxon>50 kb inversion clade</taxon>
        <taxon>NPAAA clade</taxon>
        <taxon>indigoferoid/millettioid clade</taxon>
        <taxon>Phaseoleae</taxon>
        <taxon>Canavalia</taxon>
    </lineage>
</organism>
<proteinExistence type="predicted"/>
<comment type="caution">
    <text evidence="1">The sequence shown here is derived from an EMBL/GenBank/DDBJ whole genome shotgun (WGS) entry which is preliminary data.</text>
</comment>
<dbReference type="AlphaFoldDB" id="A0AAN9MGW3"/>
<reference evidence="1 2" key="1">
    <citation type="submission" date="2024-01" db="EMBL/GenBank/DDBJ databases">
        <title>The genomes of 5 underutilized Papilionoideae crops provide insights into root nodulation and disease resistanc.</title>
        <authorList>
            <person name="Jiang F."/>
        </authorList>
    </citation>
    <scope>NUCLEOTIDE SEQUENCE [LARGE SCALE GENOMIC DNA]</scope>
    <source>
        <strain evidence="1">LVBAO_FW01</strain>
        <tissue evidence="1">Leaves</tissue>
    </source>
</reference>
<keyword evidence="2" id="KW-1185">Reference proteome</keyword>